<evidence type="ECO:0000259" key="2">
    <source>
        <dbReference type="Pfam" id="PF05678"/>
    </source>
</evidence>
<reference evidence="3 4" key="1">
    <citation type="submission" date="2020-08" db="EMBL/GenBank/DDBJ databases">
        <title>Plant Genome Project.</title>
        <authorList>
            <person name="Zhang R.-G."/>
        </authorList>
    </citation>
    <scope>NUCLEOTIDE SEQUENCE [LARGE SCALE GENOMIC DNA]</scope>
    <source>
        <tissue evidence="3">Rhizome</tissue>
    </source>
</reference>
<dbReference type="PANTHER" id="PTHR33179:SF4">
    <property type="entry name" value="VQ MOTIF-CONTAINING PROTEIN"/>
    <property type="match status" value="1"/>
</dbReference>
<dbReference type="Proteomes" id="UP000734854">
    <property type="component" value="Unassembled WGS sequence"/>
</dbReference>
<dbReference type="OrthoDB" id="787200at2759"/>
<dbReference type="InterPro" id="IPR008889">
    <property type="entry name" value="VQ"/>
</dbReference>
<dbReference type="PANTHER" id="PTHR33179">
    <property type="entry name" value="VQ MOTIF-CONTAINING PROTEIN"/>
    <property type="match status" value="1"/>
</dbReference>
<feature type="region of interest" description="Disordered" evidence="1">
    <location>
        <begin position="184"/>
        <end position="219"/>
    </location>
</feature>
<evidence type="ECO:0000256" key="1">
    <source>
        <dbReference type="SAM" id="MobiDB-lite"/>
    </source>
</evidence>
<accession>A0A8J5LDU2</accession>
<feature type="region of interest" description="Disordered" evidence="1">
    <location>
        <begin position="302"/>
        <end position="326"/>
    </location>
</feature>
<dbReference type="Pfam" id="PF05678">
    <property type="entry name" value="VQ"/>
    <property type="match status" value="1"/>
</dbReference>
<feature type="region of interest" description="Disordered" evidence="1">
    <location>
        <begin position="1"/>
        <end position="48"/>
    </location>
</feature>
<dbReference type="InterPro" id="IPR039609">
    <property type="entry name" value="VQ_15/22"/>
</dbReference>
<feature type="region of interest" description="Disordered" evidence="1">
    <location>
        <begin position="65"/>
        <end position="120"/>
    </location>
</feature>
<dbReference type="AlphaFoldDB" id="A0A8J5LDU2"/>
<proteinExistence type="predicted"/>
<comment type="caution">
    <text evidence="3">The sequence shown here is derived from an EMBL/GenBank/DDBJ whole genome shotgun (WGS) entry which is preliminary data.</text>
</comment>
<feature type="compositionally biased region" description="Low complexity" evidence="1">
    <location>
        <begin position="1"/>
        <end position="12"/>
    </location>
</feature>
<sequence>MDSGNTSSLHSSSGGGGGGSEDVDSLSAFFHTSASPSGVALPTPLPPSSSVGSHFLDYYSLFYHDSSSSSPAPHLPSASGSQPSTAEVEAQADPPAAPPPRNSRKRSRASRRAPTTVLTTDTSNFRAMVQEFTGIPAAPFAAPSVSSSLFLRPRIDQFLHPSSSSSAAASPFLLRPFLHKPHSPPSFTNPIPNPPSLPPSLNLTNTASTSASAALSNPISNQLPPNLHSLLHPPIPPTFFASDDFAALHPALFVPDPATSNWAGVDFSGAGVSRPHISVAGSCKPSYASPAAPVAERVIGEKPEAEVAGRNSDNAAEPSWIRSSSD</sequence>
<name>A0A8J5LDU2_ZINOF</name>
<organism evidence="3 4">
    <name type="scientific">Zingiber officinale</name>
    <name type="common">Ginger</name>
    <name type="synonym">Amomum zingiber</name>
    <dbReference type="NCBI Taxonomy" id="94328"/>
    <lineage>
        <taxon>Eukaryota</taxon>
        <taxon>Viridiplantae</taxon>
        <taxon>Streptophyta</taxon>
        <taxon>Embryophyta</taxon>
        <taxon>Tracheophyta</taxon>
        <taxon>Spermatophyta</taxon>
        <taxon>Magnoliopsida</taxon>
        <taxon>Liliopsida</taxon>
        <taxon>Zingiberales</taxon>
        <taxon>Zingiberaceae</taxon>
        <taxon>Zingiber</taxon>
    </lineage>
</organism>
<gene>
    <name evidence="3" type="ORF">ZIOFF_014382</name>
</gene>
<dbReference type="EMBL" id="JACMSC010000004">
    <property type="protein sequence ID" value="KAG6524473.1"/>
    <property type="molecule type" value="Genomic_DNA"/>
</dbReference>
<feature type="domain" description="VQ" evidence="2">
    <location>
        <begin position="112"/>
        <end position="139"/>
    </location>
</feature>
<feature type="compositionally biased region" description="Basic residues" evidence="1">
    <location>
        <begin position="102"/>
        <end position="111"/>
    </location>
</feature>
<protein>
    <recommendedName>
        <fullName evidence="2">VQ domain-containing protein</fullName>
    </recommendedName>
</protein>
<evidence type="ECO:0000313" key="4">
    <source>
        <dbReference type="Proteomes" id="UP000734854"/>
    </source>
</evidence>
<feature type="compositionally biased region" description="Low complexity" evidence="1">
    <location>
        <begin position="66"/>
        <end position="81"/>
    </location>
</feature>
<evidence type="ECO:0000313" key="3">
    <source>
        <dbReference type="EMBL" id="KAG6524473.1"/>
    </source>
</evidence>
<keyword evidence="4" id="KW-1185">Reference proteome</keyword>
<feature type="compositionally biased region" description="Low complexity" evidence="1">
    <location>
        <begin position="199"/>
        <end position="219"/>
    </location>
</feature>